<feature type="repeat" description="PPR" evidence="2">
    <location>
        <begin position="534"/>
        <end position="568"/>
    </location>
</feature>
<evidence type="ECO:0000256" key="4">
    <source>
        <dbReference type="SAM" id="Phobius"/>
    </source>
</evidence>
<feature type="repeat" description="PPR" evidence="2">
    <location>
        <begin position="816"/>
        <end position="850"/>
    </location>
</feature>
<feature type="repeat" description="PPR" evidence="2">
    <location>
        <begin position="676"/>
        <end position="710"/>
    </location>
</feature>
<feature type="repeat" description="PPR" evidence="2">
    <location>
        <begin position="746"/>
        <end position="780"/>
    </location>
</feature>
<dbReference type="AlphaFoldDB" id="A0A6P4B4J0"/>
<feature type="transmembrane region" description="Helical" evidence="4">
    <location>
        <begin position="77"/>
        <end position="99"/>
    </location>
</feature>
<dbReference type="NCBIfam" id="TIGR00756">
    <property type="entry name" value="PPR"/>
    <property type="match status" value="5"/>
</dbReference>
<keyword evidence="6" id="KW-1185">Reference proteome</keyword>
<dbReference type="InterPro" id="IPR011990">
    <property type="entry name" value="TPR-like_helical_dom_sf"/>
</dbReference>
<gene>
    <name evidence="7" type="primary">LOC107427483</name>
</gene>
<dbReference type="Pfam" id="PF13041">
    <property type="entry name" value="PPR_2"/>
    <property type="match status" value="1"/>
</dbReference>
<evidence type="ECO:0000256" key="2">
    <source>
        <dbReference type="PROSITE-ProRule" id="PRU00708"/>
    </source>
</evidence>
<feature type="region of interest" description="Disordered" evidence="3">
    <location>
        <begin position="379"/>
        <end position="404"/>
    </location>
</feature>
<keyword evidence="4" id="KW-0472">Membrane</keyword>
<dbReference type="GeneID" id="107427483"/>
<dbReference type="InterPro" id="IPR033443">
    <property type="entry name" value="PROP1-like_PPR_dom"/>
</dbReference>
<dbReference type="InParanoid" id="A0A6P4B4J0"/>
<dbReference type="Gene3D" id="1.25.40.10">
    <property type="entry name" value="Tetratricopeptide repeat domain"/>
    <property type="match status" value="3"/>
</dbReference>
<evidence type="ECO:0000256" key="1">
    <source>
        <dbReference type="ARBA" id="ARBA00022737"/>
    </source>
</evidence>
<organism evidence="6 7">
    <name type="scientific">Ziziphus jujuba</name>
    <name type="common">Chinese jujube</name>
    <name type="synonym">Ziziphus sativa</name>
    <dbReference type="NCBI Taxonomy" id="326968"/>
    <lineage>
        <taxon>Eukaryota</taxon>
        <taxon>Viridiplantae</taxon>
        <taxon>Streptophyta</taxon>
        <taxon>Embryophyta</taxon>
        <taxon>Tracheophyta</taxon>
        <taxon>Spermatophyta</taxon>
        <taxon>Magnoliopsida</taxon>
        <taxon>eudicotyledons</taxon>
        <taxon>Gunneridae</taxon>
        <taxon>Pentapetalae</taxon>
        <taxon>rosids</taxon>
        <taxon>fabids</taxon>
        <taxon>Rosales</taxon>
        <taxon>Rhamnaceae</taxon>
        <taxon>Paliureae</taxon>
        <taxon>Ziziphus</taxon>
    </lineage>
</organism>
<evidence type="ECO:0000313" key="6">
    <source>
        <dbReference type="Proteomes" id="UP001652623"/>
    </source>
</evidence>
<dbReference type="RefSeq" id="XP_015893341.2">
    <property type="nucleotide sequence ID" value="XM_016037855.4"/>
</dbReference>
<dbReference type="FunCoup" id="A0A6P4B4J0">
    <property type="interactions" value="1774"/>
</dbReference>
<dbReference type="PANTHER" id="PTHR47935">
    <property type="entry name" value="PENTATRICOPEPTIDE REPEAT-CONTAINING PROTEIN MRL1, CHLOROPLASTIC"/>
    <property type="match status" value="1"/>
</dbReference>
<reference evidence="7" key="1">
    <citation type="submission" date="2025-08" db="UniProtKB">
        <authorList>
            <consortium name="RefSeq"/>
        </authorList>
    </citation>
    <scope>IDENTIFICATION</scope>
    <source>
        <tissue evidence="7">Seedling</tissue>
    </source>
</reference>
<name>A0A6P4B4J0_ZIZJJ</name>
<dbReference type="Proteomes" id="UP001652623">
    <property type="component" value="Chromosome 9"/>
</dbReference>
<proteinExistence type="predicted"/>
<feature type="domain" description="PROP1-like PPR" evidence="5">
    <location>
        <begin position="649"/>
        <end position="823"/>
    </location>
</feature>
<dbReference type="SMR" id="A0A6P4B4J0"/>
<evidence type="ECO:0000313" key="7">
    <source>
        <dbReference type="RefSeq" id="XP_015893341.2"/>
    </source>
</evidence>
<accession>A0A6P4B4J0</accession>
<feature type="repeat" description="PPR" evidence="2">
    <location>
        <begin position="781"/>
        <end position="815"/>
    </location>
</feature>
<feature type="repeat" description="PPR" evidence="2">
    <location>
        <begin position="569"/>
        <end position="603"/>
    </location>
</feature>
<dbReference type="Pfam" id="PF12854">
    <property type="entry name" value="PPR_1"/>
    <property type="match status" value="1"/>
</dbReference>
<sequence>MDVSFSAKPQILTLFSYNHFASTSSSLSPSKLRSIRSEFLGCGHNLRPPGGLLRYRRRNGKLGPYFYSTRFRFRASLTSHSVLVVVAVVTFSAVSIFYWNRFRSKKNAKMAWGPPNFALPELGRNFKNQDMESQILGLGDFHDVKVHKMLENEIREKSHASEDKEAQLQYQKSAWVHEEALIANSVQSPGSNNVVASSVGDIDIAFSNNSEVMDKSLSTAFSISATLQSLHLPHELTGLQLEELQEKIESDSGFDGEMGESKLSNGSIHVNNSLAGLHEHKNEKNELDEEGKTATYVNVLLGEPAREELYMFYEANRSKSMTKNLENLNGKRTLSSHASLLDGSTFSSSLKNNILDGADVSAQVSPKISEYVEGKIPSASYKSGHPCSRKDSGKGNGHSRNNEETRHFTQNNHKILPLLPDLNELNVDDRHHTSEQLSAYNRLLKDGRLTDSVELLEDMERRGLLDMNKVYHAKFFKICKSQKAINEAFRYFKLITNPTLSTFNMLMSVCASSQYSEGAFQVLRLAQDAGLKADCKLYTTLISTCAKSGKVDAMFKVFHEMVNAGVEPNVHTYGALIDGCARAGQVAKAFGAYGIMRSKNVKPDRVVFNALITACGQSGAVDRAFDVLSEMTTETQPIDPDHITIGALIKACMNAGQVDRAQEVYKMIHKYKIKGTPEVYTIAVNCCSQTGDWEFARNVYDDMTKKGVIPDEMFLSALIDVAGHAGNLDDAFEILQEVSNQGVHAGIMSYSSLMGACCNAKNWQKALELYGNLKSMKLELTVSTVNALITALCDGDQLEKAIEVLSEMKAIGLCPDSITYSVLVVACDRKDDLEAGLMLLSQAKKDGIPLNLTMCRCIIGMCLRRFEKACTVGEPVFSFNSGQLQVENKWTSSALMVYRETIVAGVMPTIEVLSQVLGCLRLPYDASLKNRLIENMGVSADTSRPSKLYSLIDGFCEYDPRAFSLLEEAASIGIVQCVSFKESPVVVDARKLETHTAEVYLLTVLRALKHRLAAGSKLPNITILVPVEKTQIISPKGEKTINLAGRVGQAVAALLRRLRLPYQGNESHGKIRINGLAMKRWFQPKLASPFSGKPEELSSPQFRLGRGISHQQRNIRTANLSLD</sequence>
<dbReference type="InterPro" id="IPR002885">
    <property type="entry name" value="PPR_rpt"/>
</dbReference>
<evidence type="ECO:0000256" key="3">
    <source>
        <dbReference type="SAM" id="MobiDB-lite"/>
    </source>
</evidence>
<keyword evidence="4" id="KW-1133">Transmembrane helix</keyword>
<dbReference type="KEGG" id="zju:107427483"/>
<dbReference type="PROSITE" id="PS51375">
    <property type="entry name" value="PPR"/>
    <property type="match status" value="7"/>
</dbReference>
<evidence type="ECO:0000259" key="5">
    <source>
        <dbReference type="Pfam" id="PF17177"/>
    </source>
</evidence>
<keyword evidence="4" id="KW-0812">Transmembrane</keyword>
<protein>
    <submittedName>
        <fullName evidence="7">Pentatricopeptide repeat-containing protein MRL1, chloroplastic</fullName>
    </submittedName>
</protein>
<dbReference type="InterPro" id="IPR053303">
    <property type="entry name" value="Chloroplast_PPR"/>
</dbReference>
<dbReference type="Pfam" id="PF17177">
    <property type="entry name" value="PPR_long"/>
    <property type="match status" value="1"/>
</dbReference>
<feature type="repeat" description="PPR" evidence="2">
    <location>
        <begin position="604"/>
        <end position="638"/>
    </location>
</feature>
<dbReference type="PANTHER" id="PTHR47935:SF1">
    <property type="entry name" value="PENTATRICOPEPTIDE REPEAT-CONTAINING PROTEIN MRL1, CHLOROPLASTIC"/>
    <property type="match status" value="1"/>
</dbReference>
<keyword evidence="1" id="KW-0677">Repeat</keyword>